<gene>
    <name evidence="1" type="ORF">PACLA_8A078924</name>
</gene>
<evidence type="ECO:0000313" key="1">
    <source>
        <dbReference type="EMBL" id="CAB4046243.1"/>
    </source>
</evidence>
<reference evidence="1" key="1">
    <citation type="submission" date="2020-04" db="EMBL/GenBank/DDBJ databases">
        <authorList>
            <person name="Alioto T."/>
            <person name="Alioto T."/>
            <person name="Gomez Garrido J."/>
        </authorList>
    </citation>
    <scope>NUCLEOTIDE SEQUENCE</scope>
    <source>
        <strain evidence="1">A484AB</strain>
    </source>
</reference>
<keyword evidence="2" id="KW-1185">Reference proteome</keyword>
<accession>A0A7D9MDH9</accession>
<dbReference type="Proteomes" id="UP001152795">
    <property type="component" value="Unassembled WGS sequence"/>
</dbReference>
<comment type="caution">
    <text evidence="1">The sequence shown here is derived from an EMBL/GenBank/DDBJ whole genome shotgun (WGS) entry which is preliminary data.</text>
</comment>
<name>A0A7D9MDH9_PARCT</name>
<evidence type="ECO:0000313" key="2">
    <source>
        <dbReference type="Proteomes" id="UP001152795"/>
    </source>
</evidence>
<dbReference type="EMBL" id="CACRXK020048157">
    <property type="protein sequence ID" value="CAB4046243.1"/>
    <property type="molecule type" value="Genomic_DNA"/>
</dbReference>
<protein>
    <submittedName>
        <fullName evidence="1">Uncharacterized protein</fullName>
    </submittedName>
</protein>
<organism evidence="1 2">
    <name type="scientific">Paramuricea clavata</name>
    <name type="common">Red gorgonian</name>
    <name type="synonym">Violescent sea-whip</name>
    <dbReference type="NCBI Taxonomy" id="317549"/>
    <lineage>
        <taxon>Eukaryota</taxon>
        <taxon>Metazoa</taxon>
        <taxon>Cnidaria</taxon>
        <taxon>Anthozoa</taxon>
        <taxon>Octocorallia</taxon>
        <taxon>Malacalcyonacea</taxon>
        <taxon>Plexauridae</taxon>
        <taxon>Paramuricea</taxon>
    </lineage>
</organism>
<sequence>MVSNNAMKIKPNDVITNQSDALAYDTLITLSLIPSRRKTVDRIIVISRARRSAMFDDSMKNASQERMTKKDAGMYTCNM</sequence>
<dbReference type="AlphaFoldDB" id="A0A7D9MDH9"/>
<proteinExistence type="predicted"/>